<dbReference type="Proteomes" id="UP000076722">
    <property type="component" value="Unassembled WGS sequence"/>
</dbReference>
<proteinExistence type="predicted"/>
<feature type="region of interest" description="Disordered" evidence="1">
    <location>
        <begin position="1"/>
        <end position="49"/>
    </location>
</feature>
<organism evidence="2 3">
    <name type="scientific">Sistotremastrum niveocremeum HHB9708</name>
    <dbReference type="NCBI Taxonomy" id="1314777"/>
    <lineage>
        <taxon>Eukaryota</taxon>
        <taxon>Fungi</taxon>
        <taxon>Dikarya</taxon>
        <taxon>Basidiomycota</taxon>
        <taxon>Agaricomycotina</taxon>
        <taxon>Agaricomycetes</taxon>
        <taxon>Sistotremastrales</taxon>
        <taxon>Sistotremastraceae</taxon>
        <taxon>Sertulicium</taxon>
        <taxon>Sertulicium niveocremeum</taxon>
    </lineage>
</organism>
<reference evidence="2 3" key="1">
    <citation type="journal article" date="2016" name="Mol. Biol. Evol.">
        <title>Comparative Genomics of Early-Diverging Mushroom-Forming Fungi Provides Insights into the Origins of Lignocellulose Decay Capabilities.</title>
        <authorList>
            <person name="Nagy L.G."/>
            <person name="Riley R."/>
            <person name="Tritt A."/>
            <person name="Adam C."/>
            <person name="Daum C."/>
            <person name="Floudas D."/>
            <person name="Sun H."/>
            <person name="Yadav J.S."/>
            <person name="Pangilinan J."/>
            <person name="Larsson K.H."/>
            <person name="Matsuura K."/>
            <person name="Barry K."/>
            <person name="Labutti K."/>
            <person name="Kuo R."/>
            <person name="Ohm R.A."/>
            <person name="Bhattacharya S.S."/>
            <person name="Shirouzu T."/>
            <person name="Yoshinaga Y."/>
            <person name="Martin F.M."/>
            <person name="Grigoriev I.V."/>
            <person name="Hibbett D.S."/>
        </authorList>
    </citation>
    <scope>NUCLEOTIDE SEQUENCE [LARGE SCALE GENOMIC DNA]</scope>
    <source>
        <strain evidence="2 3">HHB9708</strain>
    </source>
</reference>
<evidence type="ECO:0000313" key="3">
    <source>
        <dbReference type="Proteomes" id="UP000076722"/>
    </source>
</evidence>
<name>A0A164NLH2_9AGAM</name>
<feature type="compositionally biased region" description="Polar residues" evidence="1">
    <location>
        <begin position="35"/>
        <end position="49"/>
    </location>
</feature>
<evidence type="ECO:0000256" key="1">
    <source>
        <dbReference type="SAM" id="MobiDB-lite"/>
    </source>
</evidence>
<protein>
    <submittedName>
        <fullName evidence="2">Uncharacterized protein</fullName>
    </submittedName>
</protein>
<keyword evidence="3" id="KW-1185">Reference proteome</keyword>
<sequence>MPYPLPAKPTELQQLSKPVRRPRLDPFELSGVTDLPSSPTANIPTTGPASITSLLPLSAKPSPPNVPLNAELETTPITAVDPTDSSRPAKLESVVVDEKYPIPLGDLQDQMRLYTEPATPRFLSSPLFILPHSRNILVHSINVHTVPTYAPQLSPPALYANPKLHIFTQPQAYVRAFAWAPLVPLMPRVEITLLAPLRYQSSWPVDSLNHQFALSSELMRDWRSLELRLQGIVQVLIDYCIHKLPSTSWQKHLAAHLILPILPSELGFQRRHHSLEIAQQQAHLAHVAFRLWLGLVLLRVLMKMLPPIPSGYLSGVFLAFARSLLGWPSCKVR</sequence>
<gene>
    <name evidence="2" type="ORF">SISNIDRAFT_490634</name>
</gene>
<accession>A0A164NLH2</accession>
<dbReference type="EMBL" id="KV419443">
    <property type="protein sequence ID" value="KZS87822.1"/>
    <property type="molecule type" value="Genomic_DNA"/>
</dbReference>
<dbReference type="AlphaFoldDB" id="A0A164NLH2"/>
<evidence type="ECO:0000313" key="2">
    <source>
        <dbReference type="EMBL" id="KZS87822.1"/>
    </source>
</evidence>